<evidence type="ECO:0000313" key="1">
    <source>
        <dbReference type="EMBL" id="SVD05982.1"/>
    </source>
</evidence>
<organism evidence="1">
    <name type="scientific">marine metagenome</name>
    <dbReference type="NCBI Taxonomy" id="408172"/>
    <lineage>
        <taxon>unclassified sequences</taxon>
        <taxon>metagenomes</taxon>
        <taxon>ecological metagenomes</taxon>
    </lineage>
</organism>
<gene>
    <name evidence="1" type="ORF">METZ01_LOCUS358836</name>
</gene>
<feature type="non-terminal residue" evidence="1">
    <location>
        <position position="152"/>
    </location>
</feature>
<sequence>MSLDELLRRFDAICHAAWQTHEFDGIVLCSEMHGFVLVGPDGTPQTNYVSWLDARSLERIDGDSTHDLVIERLGDLFRSLTGMRPRPGFPLLNIAHTCRTGEVSVEEAWALSLPLALARLSHDGFAGADLVEHPTMLAAMAMAKGGDLWLEK</sequence>
<accession>A0A382S8T0</accession>
<dbReference type="EMBL" id="UINC01127092">
    <property type="protein sequence ID" value="SVD05982.1"/>
    <property type="molecule type" value="Genomic_DNA"/>
</dbReference>
<proteinExistence type="predicted"/>
<reference evidence="1" key="1">
    <citation type="submission" date="2018-05" db="EMBL/GenBank/DDBJ databases">
        <authorList>
            <person name="Lanie J.A."/>
            <person name="Ng W.-L."/>
            <person name="Kazmierczak K.M."/>
            <person name="Andrzejewski T.M."/>
            <person name="Davidsen T.M."/>
            <person name="Wayne K.J."/>
            <person name="Tettelin H."/>
            <person name="Glass J.I."/>
            <person name="Rusch D."/>
            <person name="Podicherti R."/>
            <person name="Tsui H.-C.T."/>
            <person name="Winkler M.E."/>
        </authorList>
    </citation>
    <scope>NUCLEOTIDE SEQUENCE</scope>
</reference>
<name>A0A382S8T0_9ZZZZ</name>
<protein>
    <submittedName>
        <fullName evidence="1">Uncharacterized protein</fullName>
    </submittedName>
</protein>
<dbReference type="Gene3D" id="3.30.420.40">
    <property type="match status" value="1"/>
</dbReference>
<dbReference type="InterPro" id="IPR043129">
    <property type="entry name" value="ATPase_NBD"/>
</dbReference>
<dbReference type="AlphaFoldDB" id="A0A382S8T0"/>
<dbReference type="SUPFAM" id="SSF53067">
    <property type="entry name" value="Actin-like ATPase domain"/>
    <property type="match status" value="1"/>
</dbReference>